<keyword evidence="3" id="KW-1185">Reference proteome</keyword>
<evidence type="ECO:0000313" key="2">
    <source>
        <dbReference type="EMBL" id="MFH4977072.1"/>
    </source>
</evidence>
<feature type="chain" id="PRO_5044830299" description="Secreted protein" evidence="1">
    <location>
        <begin position="21"/>
        <end position="73"/>
    </location>
</feature>
<evidence type="ECO:0008006" key="4">
    <source>
        <dbReference type="Google" id="ProtNLM"/>
    </source>
</evidence>
<comment type="caution">
    <text evidence="2">The sequence shown here is derived from an EMBL/GenBank/DDBJ whole genome shotgun (WGS) entry which is preliminary data.</text>
</comment>
<name>A0ABD6EK47_9BILA</name>
<keyword evidence="1" id="KW-0732">Signal</keyword>
<gene>
    <name evidence="2" type="ORF">AB6A40_003781</name>
</gene>
<dbReference type="EMBL" id="JBGFUD010002042">
    <property type="protein sequence ID" value="MFH4977072.1"/>
    <property type="molecule type" value="Genomic_DNA"/>
</dbReference>
<proteinExistence type="predicted"/>
<evidence type="ECO:0000313" key="3">
    <source>
        <dbReference type="Proteomes" id="UP001608902"/>
    </source>
</evidence>
<dbReference type="Proteomes" id="UP001608902">
    <property type="component" value="Unassembled WGS sequence"/>
</dbReference>
<reference evidence="2 3" key="1">
    <citation type="submission" date="2024-08" db="EMBL/GenBank/DDBJ databases">
        <title>Gnathostoma spinigerum genome.</title>
        <authorList>
            <person name="Gonzalez-Bertolin B."/>
            <person name="Monzon S."/>
            <person name="Zaballos A."/>
            <person name="Jimenez P."/>
            <person name="Dekumyoy P."/>
            <person name="Varona S."/>
            <person name="Cuesta I."/>
            <person name="Sumanam S."/>
            <person name="Adisakwattana P."/>
            <person name="Gasser R.B."/>
            <person name="Hernandez-Gonzalez A."/>
            <person name="Young N.D."/>
            <person name="Perteguer M.J."/>
        </authorList>
    </citation>
    <scope>NUCLEOTIDE SEQUENCE [LARGE SCALE GENOMIC DNA]</scope>
    <source>
        <strain evidence="2">AL3</strain>
        <tissue evidence="2">Liver</tissue>
    </source>
</reference>
<organism evidence="2 3">
    <name type="scientific">Gnathostoma spinigerum</name>
    <dbReference type="NCBI Taxonomy" id="75299"/>
    <lineage>
        <taxon>Eukaryota</taxon>
        <taxon>Metazoa</taxon>
        <taxon>Ecdysozoa</taxon>
        <taxon>Nematoda</taxon>
        <taxon>Chromadorea</taxon>
        <taxon>Rhabditida</taxon>
        <taxon>Spirurina</taxon>
        <taxon>Gnathostomatomorpha</taxon>
        <taxon>Gnathostomatoidea</taxon>
        <taxon>Gnathostomatidae</taxon>
        <taxon>Gnathostoma</taxon>
    </lineage>
</organism>
<feature type="signal peptide" evidence="1">
    <location>
        <begin position="1"/>
        <end position="20"/>
    </location>
</feature>
<sequence length="73" mass="8272">MLYTLAFIICLVRFLHIALFSKLSTISVTRVIHTRIFWNHGVIFTPAFKNTKYEPLVSADVTDCVASAKKPIC</sequence>
<dbReference type="AlphaFoldDB" id="A0ABD6EK47"/>
<accession>A0ABD6EK47</accession>
<protein>
    <recommendedName>
        <fullName evidence="4">Secreted protein</fullName>
    </recommendedName>
</protein>
<evidence type="ECO:0000256" key="1">
    <source>
        <dbReference type="SAM" id="SignalP"/>
    </source>
</evidence>